<keyword evidence="1" id="KW-0862">Zinc</keyword>
<protein>
    <submittedName>
        <fullName evidence="4">Ribonuclease H-like domain-containing protein</fullName>
    </submittedName>
</protein>
<dbReference type="Pfam" id="PF25597">
    <property type="entry name" value="SH3_retrovirus"/>
    <property type="match status" value="1"/>
</dbReference>
<dbReference type="PROSITE" id="PS50158">
    <property type="entry name" value="ZF_CCHC"/>
    <property type="match status" value="1"/>
</dbReference>
<feature type="domain" description="CCHC-type" evidence="3">
    <location>
        <begin position="136"/>
        <end position="151"/>
    </location>
</feature>
<evidence type="ECO:0000256" key="2">
    <source>
        <dbReference type="SAM" id="MobiDB-lite"/>
    </source>
</evidence>
<keyword evidence="1" id="KW-0863">Zinc-finger</keyword>
<accession>A0A6L2MHT3</accession>
<organism evidence="4">
    <name type="scientific">Tanacetum cinerariifolium</name>
    <name type="common">Dalmatian daisy</name>
    <name type="synonym">Chrysanthemum cinerariifolium</name>
    <dbReference type="NCBI Taxonomy" id="118510"/>
    <lineage>
        <taxon>Eukaryota</taxon>
        <taxon>Viridiplantae</taxon>
        <taxon>Streptophyta</taxon>
        <taxon>Embryophyta</taxon>
        <taxon>Tracheophyta</taxon>
        <taxon>Spermatophyta</taxon>
        <taxon>Magnoliopsida</taxon>
        <taxon>eudicotyledons</taxon>
        <taxon>Gunneridae</taxon>
        <taxon>Pentapetalae</taxon>
        <taxon>asterids</taxon>
        <taxon>campanulids</taxon>
        <taxon>Asterales</taxon>
        <taxon>Asteraceae</taxon>
        <taxon>Asteroideae</taxon>
        <taxon>Anthemideae</taxon>
        <taxon>Anthemidinae</taxon>
        <taxon>Tanacetum</taxon>
    </lineage>
</organism>
<dbReference type="InterPro" id="IPR001878">
    <property type="entry name" value="Znf_CCHC"/>
</dbReference>
<name>A0A6L2MHT3_TANCI</name>
<proteinExistence type="predicted"/>
<dbReference type="SUPFAM" id="SSF57756">
    <property type="entry name" value="Retrovirus zinc finger-like domains"/>
    <property type="match status" value="1"/>
</dbReference>
<evidence type="ECO:0000313" key="4">
    <source>
        <dbReference type="EMBL" id="GEU71775.1"/>
    </source>
</evidence>
<dbReference type="SMART" id="SM00343">
    <property type="entry name" value="ZnF_C2HC"/>
    <property type="match status" value="1"/>
</dbReference>
<dbReference type="EMBL" id="BKCJ010006368">
    <property type="protein sequence ID" value="GEU71775.1"/>
    <property type="molecule type" value="Genomic_DNA"/>
</dbReference>
<evidence type="ECO:0000256" key="1">
    <source>
        <dbReference type="PROSITE-ProRule" id="PRU00047"/>
    </source>
</evidence>
<dbReference type="Gene3D" id="4.10.60.10">
    <property type="entry name" value="Zinc finger, CCHC-type"/>
    <property type="match status" value="1"/>
</dbReference>
<keyword evidence="1" id="KW-0479">Metal-binding</keyword>
<dbReference type="InterPro" id="IPR057670">
    <property type="entry name" value="SH3_retrovirus"/>
</dbReference>
<reference evidence="4" key="1">
    <citation type="journal article" date="2019" name="Sci. Rep.">
        <title>Draft genome of Tanacetum cinerariifolium, the natural source of mosquito coil.</title>
        <authorList>
            <person name="Yamashiro T."/>
            <person name="Shiraishi A."/>
            <person name="Satake H."/>
            <person name="Nakayama K."/>
        </authorList>
    </citation>
    <scope>NUCLEOTIDE SEQUENCE</scope>
</reference>
<evidence type="ECO:0000259" key="3">
    <source>
        <dbReference type="PROSITE" id="PS50158"/>
    </source>
</evidence>
<gene>
    <name evidence="4" type="ORF">Tci_043753</name>
</gene>
<dbReference type="InterPro" id="IPR036875">
    <property type="entry name" value="Znf_CCHC_sf"/>
</dbReference>
<dbReference type="AlphaFoldDB" id="A0A6L2MHT3"/>
<dbReference type="GO" id="GO:0003676">
    <property type="term" value="F:nucleic acid binding"/>
    <property type="evidence" value="ECO:0007669"/>
    <property type="project" value="InterPro"/>
</dbReference>
<dbReference type="Pfam" id="PF00098">
    <property type="entry name" value="zf-CCHC"/>
    <property type="match status" value="1"/>
</dbReference>
<comment type="caution">
    <text evidence="4">The sequence shown here is derived from an EMBL/GenBank/DDBJ whole genome shotgun (WGS) entry which is preliminary data.</text>
</comment>
<dbReference type="GO" id="GO:0008270">
    <property type="term" value="F:zinc ion binding"/>
    <property type="evidence" value="ECO:0007669"/>
    <property type="project" value="UniProtKB-KW"/>
</dbReference>
<sequence length="676" mass="76919">MANAKEMWEAIKSRFSGNDESKKMQKYLLKHQFEGFSMSSSEGLHKGYDRFQTLLSQLEIHGAGVSHEDANQKFLSAPQLDCDDLKQINDDDLEEMDLKWKVAMNSMRIKKFHKRTRRNMQFDTRDTIGFDKTKVKCFNCHKIGHFARDCRAKGNQDSRRRDVGTMETKLKTMVEDLHIRMIQKLWLPLMERLLTARLKKVYDEQRDKLGDAGIEITAYTLTLKKSVFMNKECDLENKPVNDRYAEGMHAVLPPMTGNYMPSGPDVEIDYSKFTYGPKQTSVDELDAKTCENASSKSDSSVETTTYIPDPVDNTLKVVCTPKVWTDAPIIVEYESDSDDDSRMAKQAALTKSKEKFTGQQAHRPVWNNVKRFNHQNKFVSSVVLTKTGKIPVNAARQNFSRQAALTSTASKVNTARPFMNETRPTICLYKSHSPNKRPFHNKTTQKNTFVNNKVNTVNTSLSAVKGNRDTTIKASANCNWRNKRHSLNKDNPHKALKDKGIINSGCSRHMTGNKAYLADYQDFKGGSTTNYKLPKTFPCHVTILNTIDQLGKFYGKSDSGFLVGYFLNSKAFRVYNLETKRVEENMHVTSLENKPNVVGKGHAWMFDLDYLTNSMNYEPVSLENQANKSAGPKKANHSACTKANDDQDANSEEIDLHDEHFLLHVWSTYSTTVKSS</sequence>
<feature type="region of interest" description="Disordered" evidence="2">
    <location>
        <begin position="626"/>
        <end position="650"/>
    </location>
</feature>
<dbReference type="Pfam" id="PF14223">
    <property type="entry name" value="Retrotran_gag_2"/>
    <property type="match status" value="1"/>
</dbReference>